<dbReference type="CDD" id="cd03789">
    <property type="entry name" value="GT9_LPS_heptosyltransferase"/>
    <property type="match status" value="1"/>
</dbReference>
<evidence type="ECO:0000256" key="2">
    <source>
        <dbReference type="ARBA" id="ARBA00022679"/>
    </source>
</evidence>
<dbReference type="PANTHER" id="PTHR30160:SF1">
    <property type="entry name" value="LIPOPOLYSACCHARIDE 1,2-N-ACETYLGLUCOSAMINETRANSFERASE-RELATED"/>
    <property type="match status" value="1"/>
</dbReference>
<keyword evidence="2 3" id="KW-0808">Transferase</keyword>
<dbReference type="STRING" id="1121455.SAMN02745728_00975"/>
<accession>A0A1M7SL66</accession>
<evidence type="ECO:0000313" key="3">
    <source>
        <dbReference type="EMBL" id="SHN59166.1"/>
    </source>
</evidence>
<keyword evidence="4" id="KW-1185">Reference proteome</keyword>
<dbReference type="Proteomes" id="UP000186469">
    <property type="component" value="Unassembled WGS sequence"/>
</dbReference>
<dbReference type="GO" id="GO:0008713">
    <property type="term" value="F:ADP-heptose-lipopolysaccharide heptosyltransferase activity"/>
    <property type="evidence" value="ECO:0007669"/>
    <property type="project" value="TreeGrafter"/>
</dbReference>
<reference evidence="3 4" key="1">
    <citation type="submission" date="2016-12" db="EMBL/GenBank/DDBJ databases">
        <authorList>
            <person name="Song W.-J."/>
            <person name="Kurnit D.M."/>
        </authorList>
    </citation>
    <scope>NUCLEOTIDE SEQUENCE [LARGE SCALE GENOMIC DNA]</scope>
    <source>
        <strain evidence="3 4">DSM 11393</strain>
    </source>
</reference>
<gene>
    <name evidence="3" type="ORF">SAMN02745728_00975</name>
</gene>
<protein>
    <submittedName>
        <fullName evidence="3">Heptosyltransferase-2</fullName>
    </submittedName>
</protein>
<evidence type="ECO:0000256" key="1">
    <source>
        <dbReference type="ARBA" id="ARBA00022676"/>
    </source>
</evidence>
<organism evidence="3 4">
    <name type="scientific">Desulfovibrio litoralis DSM 11393</name>
    <dbReference type="NCBI Taxonomy" id="1121455"/>
    <lineage>
        <taxon>Bacteria</taxon>
        <taxon>Pseudomonadati</taxon>
        <taxon>Thermodesulfobacteriota</taxon>
        <taxon>Desulfovibrionia</taxon>
        <taxon>Desulfovibrionales</taxon>
        <taxon>Desulfovibrionaceae</taxon>
        <taxon>Desulfovibrio</taxon>
    </lineage>
</organism>
<dbReference type="AlphaFoldDB" id="A0A1M7SL66"/>
<dbReference type="InterPro" id="IPR051199">
    <property type="entry name" value="LPS_LOS_Heptosyltrfase"/>
</dbReference>
<dbReference type="Pfam" id="PF01075">
    <property type="entry name" value="Glyco_transf_9"/>
    <property type="match status" value="1"/>
</dbReference>
<dbReference type="RefSeq" id="WP_245790984.1">
    <property type="nucleotide sequence ID" value="NZ_FRDI01000004.1"/>
</dbReference>
<keyword evidence="1" id="KW-0328">Glycosyltransferase</keyword>
<dbReference type="Gene3D" id="3.40.50.2000">
    <property type="entry name" value="Glycogen Phosphorylase B"/>
    <property type="match status" value="2"/>
</dbReference>
<sequence length="369" mass="42667">MKPIMPFDDSIHLTRINSDSIKTIKKILICQQRQIGDVLLATPVLELLKKRFPDAEIDFFTEKKCVPILENNPNIHKIHALDKKKLKHFFAALFYYYGIARNNYDLIVDLQQLPRIRWINRFSRQAIRLTFTPPWYRRLLYTDWVDIQKGYAVAEKVSILRVFDIIWQGEIPRIYLKDSEIQDVDVYLKSLGLKDNTTLITVDSTHRRITRRWPAEYYAKLMVLIAKKSPNMVFLPLFGPGEEKDIRELIEHCEKLEPGFSKENLLITDRMLTLREMAACIAKAKVHIGNCSSPRHIAVAVDTPSFIVLGSNSGWTFPSIKHTDVSKGLACQPCHSNVCPINCKCLYDLAPEEVISAFWEHLENNNISL</sequence>
<dbReference type="EMBL" id="FRDI01000004">
    <property type="protein sequence ID" value="SHN59166.1"/>
    <property type="molecule type" value="Genomic_DNA"/>
</dbReference>
<name>A0A1M7SL66_9BACT</name>
<dbReference type="GO" id="GO:0005829">
    <property type="term" value="C:cytosol"/>
    <property type="evidence" value="ECO:0007669"/>
    <property type="project" value="TreeGrafter"/>
</dbReference>
<dbReference type="InterPro" id="IPR002201">
    <property type="entry name" value="Glyco_trans_9"/>
</dbReference>
<proteinExistence type="predicted"/>
<dbReference type="SUPFAM" id="SSF53756">
    <property type="entry name" value="UDP-Glycosyltransferase/glycogen phosphorylase"/>
    <property type="match status" value="1"/>
</dbReference>
<dbReference type="PANTHER" id="PTHR30160">
    <property type="entry name" value="TETRAACYLDISACCHARIDE 4'-KINASE-RELATED"/>
    <property type="match status" value="1"/>
</dbReference>
<evidence type="ECO:0000313" key="4">
    <source>
        <dbReference type="Proteomes" id="UP000186469"/>
    </source>
</evidence>
<dbReference type="GO" id="GO:0009244">
    <property type="term" value="P:lipopolysaccharide core region biosynthetic process"/>
    <property type="evidence" value="ECO:0007669"/>
    <property type="project" value="TreeGrafter"/>
</dbReference>